<keyword evidence="16" id="KW-1185">Reference proteome</keyword>
<keyword evidence="8" id="KW-0375">Hydrogen ion transport</keyword>
<evidence type="ECO:0000313" key="15">
    <source>
        <dbReference type="EMBL" id="UOR10534.1"/>
    </source>
</evidence>
<keyword evidence="15" id="KW-0282">Flagellum</keyword>
<dbReference type="InterPro" id="IPR047055">
    <property type="entry name" value="MotA-like"/>
</dbReference>
<evidence type="ECO:0000256" key="11">
    <source>
        <dbReference type="ARBA" id="ARBA00023136"/>
    </source>
</evidence>
<dbReference type="PROSITE" id="PS01307">
    <property type="entry name" value="MOTA"/>
    <property type="match status" value="1"/>
</dbReference>
<proteinExistence type="inferred from homology"/>
<dbReference type="Pfam" id="PF01618">
    <property type="entry name" value="MotA_ExbB"/>
    <property type="match status" value="1"/>
</dbReference>
<evidence type="ECO:0000256" key="9">
    <source>
        <dbReference type="ARBA" id="ARBA00022989"/>
    </source>
</evidence>
<gene>
    <name evidence="15" type="primary">motA</name>
    <name evidence="15" type="ORF">MUO15_12695</name>
</gene>
<evidence type="ECO:0000256" key="10">
    <source>
        <dbReference type="ARBA" id="ARBA00023065"/>
    </source>
</evidence>
<feature type="domain" description="Motility protein A N-terminal" evidence="14">
    <location>
        <begin position="6"/>
        <end position="93"/>
    </location>
</feature>
<comment type="subcellular location">
    <subcellularLocation>
        <location evidence="1">Cell membrane</location>
        <topology evidence="1">Multi-pass membrane protein</topology>
    </subcellularLocation>
</comment>
<name>A0ABY4H7G4_9BACI</name>
<dbReference type="Pfam" id="PF20560">
    <property type="entry name" value="MotA_N"/>
    <property type="match status" value="1"/>
</dbReference>
<feature type="transmembrane region" description="Helical" evidence="12">
    <location>
        <begin position="182"/>
        <end position="201"/>
    </location>
</feature>
<keyword evidence="15" id="KW-0969">Cilium</keyword>
<feature type="transmembrane region" description="Helical" evidence="12">
    <location>
        <begin position="37"/>
        <end position="56"/>
    </location>
</feature>
<dbReference type="PANTHER" id="PTHR30433:SF3">
    <property type="entry name" value="MOTILITY PROTEIN A"/>
    <property type="match status" value="1"/>
</dbReference>
<evidence type="ECO:0000256" key="2">
    <source>
        <dbReference type="ARBA" id="ARBA00008038"/>
    </source>
</evidence>
<dbReference type="EMBL" id="CP095075">
    <property type="protein sequence ID" value="UOR10534.1"/>
    <property type="molecule type" value="Genomic_DNA"/>
</dbReference>
<dbReference type="NCBIfam" id="NF005997">
    <property type="entry name" value="PRK08124.1"/>
    <property type="match status" value="1"/>
</dbReference>
<evidence type="ECO:0000256" key="12">
    <source>
        <dbReference type="SAM" id="Phobius"/>
    </source>
</evidence>
<keyword evidence="4" id="KW-1003">Cell membrane</keyword>
<sequence length="273" mass="29713">MDKSTIIGIILSIIAISAGMVLKGVSLVALINPAALLIIFLGTAAAVLIAFPMSTIKRIPALFKILFKETKAHDFNQLIQIFTELADFTRREGLLALEQRIDEIDDLFLKSGLQLTIDGQTPDFIRDVLIEKIDAMEYRHQKGAAIFTQAGTYAPTLGVLGAVIGLIAALGNMNDTEALGHAISAAFIATLFGIFSGYVLWHPFANKLKEKSKSEIQYKYVMIEGVLSVTEGESPLVVKDKLSAYLSPSELVKLNKNEGAEQEDIDEKKETAG</sequence>
<evidence type="ECO:0000256" key="3">
    <source>
        <dbReference type="ARBA" id="ARBA00022448"/>
    </source>
</evidence>
<accession>A0ABY4H7G4</accession>
<evidence type="ECO:0000256" key="6">
    <source>
        <dbReference type="ARBA" id="ARBA00022692"/>
    </source>
</evidence>
<keyword evidence="3" id="KW-0813">Transport</keyword>
<keyword evidence="5" id="KW-0145">Chemotaxis</keyword>
<evidence type="ECO:0000259" key="14">
    <source>
        <dbReference type="Pfam" id="PF20560"/>
    </source>
</evidence>
<dbReference type="InterPro" id="IPR002898">
    <property type="entry name" value="MotA_ExbB_proton_chnl"/>
</dbReference>
<keyword evidence="11 12" id="KW-0472">Membrane</keyword>
<evidence type="ECO:0000256" key="1">
    <source>
        <dbReference type="ARBA" id="ARBA00004651"/>
    </source>
</evidence>
<protein>
    <submittedName>
        <fullName evidence="15">Flagellar motor stator protein MotA</fullName>
    </submittedName>
</protein>
<dbReference type="PANTHER" id="PTHR30433">
    <property type="entry name" value="CHEMOTAXIS PROTEIN MOTA"/>
    <property type="match status" value="1"/>
</dbReference>
<evidence type="ECO:0000313" key="16">
    <source>
        <dbReference type="Proteomes" id="UP000830326"/>
    </source>
</evidence>
<keyword evidence="6 12" id="KW-0812">Transmembrane</keyword>
<organism evidence="15 16">
    <name type="scientific">Halobacillus amylolyticus</name>
    <dbReference type="NCBI Taxonomy" id="2932259"/>
    <lineage>
        <taxon>Bacteria</taxon>
        <taxon>Bacillati</taxon>
        <taxon>Bacillota</taxon>
        <taxon>Bacilli</taxon>
        <taxon>Bacillales</taxon>
        <taxon>Bacillaceae</taxon>
        <taxon>Halobacillus</taxon>
    </lineage>
</organism>
<comment type="similarity">
    <text evidence="2">Belongs to the MotA family.</text>
</comment>
<dbReference type="RefSeq" id="WP_245029661.1">
    <property type="nucleotide sequence ID" value="NZ_CP095075.1"/>
</dbReference>
<feature type="transmembrane region" description="Helical" evidence="12">
    <location>
        <begin position="146"/>
        <end position="170"/>
    </location>
</feature>
<keyword evidence="7" id="KW-0283">Flagellar rotation</keyword>
<dbReference type="InterPro" id="IPR000540">
    <property type="entry name" value="Flag_MotA_CS"/>
</dbReference>
<keyword evidence="10" id="KW-0406">Ion transport</keyword>
<keyword evidence="15" id="KW-0966">Cell projection</keyword>
<dbReference type="InterPro" id="IPR046786">
    <property type="entry name" value="MotA_N"/>
</dbReference>
<evidence type="ECO:0000256" key="7">
    <source>
        <dbReference type="ARBA" id="ARBA00022779"/>
    </source>
</evidence>
<keyword evidence="9 12" id="KW-1133">Transmembrane helix</keyword>
<reference evidence="15" key="1">
    <citation type="submission" date="2022-04" db="EMBL/GenBank/DDBJ databases">
        <title>Halobacillus sp. isolated from saltern.</title>
        <authorList>
            <person name="Won M."/>
            <person name="Lee C.-M."/>
            <person name="Woen H.-Y."/>
            <person name="Kwon S.-W."/>
        </authorList>
    </citation>
    <scope>NUCLEOTIDE SEQUENCE</scope>
    <source>
        <strain evidence="15">SSHM10-5</strain>
    </source>
</reference>
<evidence type="ECO:0000256" key="4">
    <source>
        <dbReference type="ARBA" id="ARBA00022475"/>
    </source>
</evidence>
<evidence type="ECO:0000256" key="5">
    <source>
        <dbReference type="ARBA" id="ARBA00022500"/>
    </source>
</evidence>
<evidence type="ECO:0000256" key="8">
    <source>
        <dbReference type="ARBA" id="ARBA00022781"/>
    </source>
</evidence>
<evidence type="ECO:0000259" key="13">
    <source>
        <dbReference type="Pfam" id="PF01618"/>
    </source>
</evidence>
<feature type="domain" description="MotA/TolQ/ExbB proton channel" evidence="13">
    <location>
        <begin position="102"/>
        <end position="218"/>
    </location>
</feature>
<dbReference type="Proteomes" id="UP000830326">
    <property type="component" value="Chromosome"/>
</dbReference>
<feature type="transmembrane region" description="Helical" evidence="12">
    <location>
        <begin position="7"/>
        <end position="31"/>
    </location>
</feature>